<accession>A0A134A6J9</accession>
<evidence type="ECO:0000313" key="1">
    <source>
        <dbReference type="EMBL" id="KXB63329.1"/>
    </source>
</evidence>
<comment type="caution">
    <text evidence="1">The sequence shown here is derived from an EMBL/GenBank/DDBJ whole genome shotgun (WGS) entry which is preliminary data.</text>
</comment>
<dbReference type="Proteomes" id="UP000070483">
    <property type="component" value="Unassembled WGS sequence"/>
</dbReference>
<dbReference type="STRING" id="157687.HMPREF3180_01589"/>
<organism evidence="1 2">
    <name type="scientific">Leptotrichia wadei</name>
    <dbReference type="NCBI Taxonomy" id="157687"/>
    <lineage>
        <taxon>Bacteria</taxon>
        <taxon>Fusobacteriati</taxon>
        <taxon>Fusobacteriota</taxon>
        <taxon>Fusobacteriia</taxon>
        <taxon>Fusobacteriales</taxon>
        <taxon>Leptotrichiaceae</taxon>
        <taxon>Leptotrichia</taxon>
    </lineage>
</organism>
<reference evidence="2" key="1">
    <citation type="submission" date="2016-01" db="EMBL/GenBank/DDBJ databases">
        <authorList>
            <person name="Mitreva M."/>
            <person name="Pepin K.H."/>
            <person name="Mihindukulasuriya K.A."/>
            <person name="Fulton R."/>
            <person name="Fronick C."/>
            <person name="O'Laughlin M."/>
            <person name="Miner T."/>
            <person name="Herter B."/>
            <person name="Rosa B.A."/>
            <person name="Cordes M."/>
            <person name="Tomlinson C."/>
            <person name="Wollam A."/>
            <person name="Palsikar V.B."/>
            <person name="Mardis E.R."/>
            <person name="Wilson R.K."/>
        </authorList>
    </citation>
    <scope>NUCLEOTIDE SEQUENCE [LARGE SCALE GENOMIC DNA]</scope>
    <source>
        <strain evidence="2">KA00185</strain>
    </source>
</reference>
<dbReference type="PATRIC" id="fig|157687.3.peg.1581"/>
<dbReference type="RefSeq" id="WP_156436667.1">
    <property type="nucleotide sequence ID" value="NZ_KQ960091.1"/>
</dbReference>
<gene>
    <name evidence="1" type="ORF">HMPREF3180_01589</name>
</gene>
<dbReference type="AlphaFoldDB" id="A0A134A6J9"/>
<keyword evidence="2" id="KW-1185">Reference proteome</keyword>
<protein>
    <submittedName>
        <fullName evidence="1">Uncharacterized protein</fullName>
    </submittedName>
</protein>
<dbReference type="OrthoDB" id="9950522at2"/>
<evidence type="ECO:0000313" key="2">
    <source>
        <dbReference type="Proteomes" id="UP000070483"/>
    </source>
</evidence>
<proteinExistence type="predicted"/>
<name>A0A134A6J9_9FUSO</name>
<sequence length="53" mass="6364">MLTKEQIKQIENDKKLFFFIVELLKLKSEVGEVEMTAVLKNRKMIKRKKLLIE</sequence>
<dbReference type="EMBL" id="LSDD01000113">
    <property type="protein sequence ID" value="KXB63329.1"/>
    <property type="molecule type" value="Genomic_DNA"/>
</dbReference>